<name>H0QY23_9ACTN</name>
<dbReference type="RefSeq" id="WP_007317061.1">
    <property type="nucleotide sequence ID" value="NZ_BAEH01000037.1"/>
</dbReference>
<comment type="caution">
    <text evidence="3">The sequence shown here is derived from an EMBL/GenBank/DDBJ whole genome shotgun (WGS) entry which is preliminary data.</text>
</comment>
<feature type="transmembrane region" description="Helical" evidence="2">
    <location>
        <begin position="104"/>
        <end position="132"/>
    </location>
</feature>
<dbReference type="AlphaFoldDB" id="H0QY23"/>
<keyword evidence="2" id="KW-0812">Transmembrane</keyword>
<gene>
    <name evidence="3" type="ORF">GOEFS_037_00270</name>
</gene>
<dbReference type="STRING" id="1077974.GOEFS_037_00270"/>
<dbReference type="EMBL" id="BAEH01000037">
    <property type="protein sequence ID" value="GAB17724.1"/>
    <property type="molecule type" value="Genomic_DNA"/>
</dbReference>
<evidence type="ECO:0000313" key="3">
    <source>
        <dbReference type="EMBL" id="GAB17724.1"/>
    </source>
</evidence>
<feature type="region of interest" description="Disordered" evidence="1">
    <location>
        <begin position="1"/>
        <end position="74"/>
    </location>
</feature>
<dbReference type="Proteomes" id="UP000035034">
    <property type="component" value="Unassembled WGS sequence"/>
</dbReference>
<organism evidence="3 4">
    <name type="scientific">Gordonia effusa NBRC 100432</name>
    <dbReference type="NCBI Taxonomy" id="1077974"/>
    <lineage>
        <taxon>Bacteria</taxon>
        <taxon>Bacillati</taxon>
        <taxon>Actinomycetota</taxon>
        <taxon>Actinomycetes</taxon>
        <taxon>Mycobacteriales</taxon>
        <taxon>Gordoniaceae</taxon>
        <taxon>Gordonia</taxon>
    </lineage>
</organism>
<sequence length="225" mass="23045">MTGPNPYNLNKDDGQPAANDPAQQQPSKQPSAEPNVGYQQSAYQPPGYQGDQQPGYQSPGYQQPGYPQPTSYPGYQAPGYGSGYPAGYPAPGQPFAVDKRPGPVIAAGIVLIVFGLLGVLLRAAAIGGVSAIDSSDNAELAGGLIAMLIGAVACLLAIGAGIMLLTSRSRAAAILGTVAAALLIFTCIGLIATIAVPILLWTQDSAKAWFAPQPPVPPYGAPPQY</sequence>
<proteinExistence type="predicted"/>
<keyword evidence="4" id="KW-1185">Reference proteome</keyword>
<accession>H0QY23</accession>
<evidence type="ECO:0000256" key="1">
    <source>
        <dbReference type="SAM" id="MobiDB-lite"/>
    </source>
</evidence>
<evidence type="ECO:0000313" key="4">
    <source>
        <dbReference type="Proteomes" id="UP000035034"/>
    </source>
</evidence>
<feature type="compositionally biased region" description="Low complexity" evidence="1">
    <location>
        <begin position="15"/>
        <end position="34"/>
    </location>
</feature>
<evidence type="ECO:0000256" key="2">
    <source>
        <dbReference type="SAM" id="Phobius"/>
    </source>
</evidence>
<keyword evidence="2" id="KW-1133">Transmembrane helix</keyword>
<reference evidence="3 4" key="1">
    <citation type="submission" date="2011-12" db="EMBL/GenBank/DDBJ databases">
        <title>Whole genome shotgun sequence of Gordonia effusa NBRC 100432.</title>
        <authorList>
            <person name="Yoshida I."/>
            <person name="Takarada H."/>
            <person name="Hosoyama A."/>
            <person name="Tsuchikane K."/>
            <person name="Katsumata H."/>
            <person name="Yamazaki S."/>
            <person name="Fujita N."/>
        </authorList>
    </citation>
    <scope>NUCLEOTIDE SEQUENCE [LARGE SCALE GENOMIC DNA]</scope>
    <source>
        <strain evidence="3 4">NBRC 100432</strain>
    </source>
</reference>
<feature type="transmembrane region" description="Helical" evidence="2">
    <location>
        <begin position="144"/>
        <end position="165"/>
    </location>
</feature>
<feature type="compositionally biased region" description="Low complexity" evidence="1">
    <location>
        <begin position="43"/>
        <end position="74"/>
    </location>
</feature>
<protein>
    <submittedName>
        <fullName evidence="3">Uncharacterized protein</fullName>
    </submittedName>
</protein>
<dbReference type="eggNOG" id="COG1716">
    <property type="taxonomic scope" value="Bacteria"/>
</dbReference>
<keyword evidence="2" id="KW-0472">Membrane</keyword>
<feature type="transmembrane region" description="Helical" evidence="2">
    <location>
        <begin position="172"/>
        <end position="200"/>
    </location>
</feature>